<dbReference type="Proteomes" id="UP000095751">
    <property type="component" value="Unassembled WGS sequence"/>
</dbReference>
<dbReference type="AlphaFoldDB" id="A0A1E7FAN5"/>
<feature type="repeat" description="Solcar" evidence="4">
    <location>
        <begin position="123"/>
        <end position="203"/>
    </location>
</feature>
<keyword evidence="8" id="KW-1185">Reference proteome</keyword>
<accession>A0A1E7FAN5</accession>
<dbReference type="PANTHER" id="PTHR47567:SF1">
    <property type="entry name" value="NAD-DEPENDENT EPIMERASE_DEHYDRATASE DOMAIN-CONTAINING PROTEIN"/>
    <property type="match status" value="1"/>
</dbReference>
<keyword evidence="2 4" id="KW-0812">Transmembrane</keyword>
<reference evidence="7 8" key="1">
    <citation type="submission" date="2016-09" db="EMBL/GenBank/DDBJ databases">
        <title>Extensive genetic diversity and differential bi-allelic expression allows diatom success in the polar Southern Ocean.</title>
        <authorList>
            <consortium name="DOE Joint Genome Institute"/>
            <person name="Mock T."/>
            <person name="Otillar R.P."/>
            <person name="Strauss J."/>
            <person name="Dupont C."/>
            <person name="Frickenhaus S."/>
            <person name="Maumus F."/>
            <person name="Mcmullan M."/>
            <person name="Sanges R."/>
            <person name="Schmutz J."/>
            <person name="Toseland A."/>
            <person name="Valas R."/>
            <person name="Veluchamy A."/>
            <person name="Ward B.J."/>
            <person name="Allen A."/>
            <person name="Barry K."/>
            <person name="Falciatore A."/>
            <person name="Ferrante M."/>
            <person name="Fortunato A.E."/>
            <person name="Gloeckner G."/>
            <person name="Gruber A."/>
            <person name="Hipkin R."/>
            <person name="Janech M."/>
            <person name="Kroth P."/>
            <person name="Leese F."/>
            <person name="Lindquist E."/>
            <person name="Lyon B.R."/>
            <person name="Martin J."/>
            <person name="Mayer C."/>
            <person name="Parker M."/>
            <person name="Quesneville H."/>
            <person name="Raymond J."/>
            <person name="Uhlig C."/>
            <person name="Valentin K.U."/>
            <person name="Worden A.Z."/>
            <person name="Armbrust E.V."/>
            <person name="Bowler C."/>
            <person name="Green B."/>
            <person name="Moulton V."/>
            <person name="Van Oosterhout C."/>
            <person name="Grigoriev I."/>
        </authorList>
    </citation>
    <scope>NUCLEOTIDE SEQUENCE [LARGE SCALE GENOMIC DNA]</scope>
    <source>
        <strain evidence="7 8">CCMP1102</strain>
    </source>
</reference>
<proteinExistence type="inferred from homology"/>
<protein>
    <submittedName>
        <fullName evidence="7">Mitochondrial carrier</fullName>
    </submittedName>
</protein>
<dbReference type="SUPFAM" id="SSF103506">
    <property type="entry name" value="Mitochondrial carrier"/>
    <property type="match status" value="1"/>
</dbReference>
<keyword evidence="3 4" id="KW-0472">Membrane</keyword>
<dbReference type="EMBL" id="KV784359">
    <property type="protein sequence ID" value="OEU15209.1"/>
    <property type="molecule type" value="Genomic_DNA"/>
</dbReference>
<evidence type="ECO:0000256" key="1">
    <source>
        <dbReference type="ARBA" id="ARBA00004141"/>
    </source>
</evidence>
<keyword evidence="6" id="KW-1133">Transmembrane helix</keyword>
<name>A0A1E7FAN5_9STRA</name>
<organism evidence="7 8">
    <name type="scientific">Fragilariopsis cylindrus CCMP1102</name>
    <dbReference type="NCBI Taxonomy" id="635003"/>
    <lineage>
        <taxon>Eukaryota</taxon>
        <taxon>Sar</taxon>
        <taxon>Stramenopiles</taxon>
        <taxon>Ochrophyta</taxon>
        <taxon>Bacillariophyta</taxon>
        <taxon>Bacillariophyceae</taxon>
        <taxon>Bacillariophycidae</taxon>
        <taxon>Bacillariales</taxon>
        <taxon>Bacillariaceae</taxon>
        <taxon>Fragilariopsis</taxon>
    </lineage>
</organism>
<dbReference type="KEGG" id="fcy:FRACYDRAFT_261573"/>
<dbReference type="InParanoid" id="A0A1E7FAN5"/>
<evidence type="ECO:0000256" key="6">
    <source>
        <dbReference type="SAM" id="Phobius"/>
    </source>
</evidence>
<dbReference type="Pfam" id="PF00153">
    <property type="entry name" value="Mito_carr"/>
    <property type="match status" value="2"/>
</dbReference>
<sequence>MTVIASPSSSKAKAKEITRTGGGDSIQVWLKRSASSAFRGGISGSIAMVLQVVLLMWLRTVVNYQYRHGVSSIEAFRILYKEGGILRFYRGASFALLTGPVSRFGDTAANEGIKDLMTGSNLPVWAITLMASLTAAFWRVAITPLDTIKTTLQVSGSTGWDRLFLKVQSHGIKTLWDGALGNYLATLAGHYPWFVVNNWLEKRIPQPQQQNMPNDKYKHVDEQLKNKQQYRYQRSKLIRRAFIGFCSSFASDCISNGIRVVKVYKQTSDIPLSYLDAVAALFDESGLFFLIRGLGLKLISNGLSGILFSVLWKMIMDRMNNSATAVGEATTTKSK</sequence>
<evidence type="ECO:0000313" key="7">
    <source>
        <dbReference type="EMBL" id="OEU15209.1"/>
    </source>
</evidence>
<dbReference type="Gene3D" id="1.50.40.10">
    <property type="entry name" value="Mitochondrial carrier domain"/>
    <property type="match status" value="1"/>
</dbReference>
<evidence type="ECO:0000256" key="2">
    <source>
        <dbReference type="ARBA" id="ARBA00022692"/>
    </source>
</evidence>
<dbReference type="GO" id="GO:0016020">
    <property type="term" value="C:membrane"/>
    <property type="evidence" value="ECO:0007669"/>
    <property type="project" value="UniProtKB-SubCell"/>
</dbReference>
<keyword evidence="5" id="KW-0813">Transport</keyword>
<evidence type="ECO:0000256" key="4">
    <source>
        <dbReference type="PROSITE-ProRule" id="PRU00282"/>
    </source>
</evidence>
<evidence type="ECO:0000256" key="3">
    <source>
        <dbReference type="ARBA" id="ARBA00023136"/>
    </source>
</evidence>
<dbReference type="OrthoDB" id="409948at2759"/>
<feature type="transmembrane region" description="Helical" evidence="6">
    <location>
        <begin position="289"/>
        <end position="312"/>
    </location>
</feature>
<feature type="transmembrane region" description="Helical" evidence="6">
    <location>
        <begin position="37"/>
        <end position="58"/>
    </location>
</feature>
<comment type="similarity">
    <text evidence="5">Belongs to the mitochondrial carrier (TC 2.A.29) family.</text>
</comment>
<evidence type="ECO:0000313" key="8">
    <source>
        <dbReference type="Proteomes" id="UP000095751"/>
    </source>
</evidence>
<dbReference type="PROSITE" id="PS50920">
    <property type="entry name" value="SOLCAR"/>
    <property type="match status" value="1"/>
</dbReference>
<gene>
    <name evidence="7" type="ORF">FRACYDRAFT_261573</name>
</gene>
<comment type="subcellular location">
    <subcellularLocation>
        <location evidence="1">Membrane</location>
        <topology evidence="1">Multi-pass membrane protein</topology>
    </subcellularLocation>
</comment>
<dbReference type="InterPro" id="IPR018108">
    <property type="entry name" value="MCP_transmembrane"/>
</dbReference>
<dbReference type="PANTHER" id="PTHR47567">
    <property type="entry name" value="MITOCHONDRIAL SUBSTRATE/SOLUTE CARRIER"/>
    <property type="match status" value="1"/>
</dbReference>
<dbReference type="InterPro" id="IPR023395">
    <property type="entry name" value="MCP_dom_sf"/>
</dbReference>
<feature type="transmembrane region" description="Helical" evidence="6">
    <location>
        <begin position="122"/>
        <end position="142"/>
    </location>
</feature>
<evidence type="ECO:0000256" key="5">
    <source>
        <dbReference type="RuleBase" id="RU000488"/>
    </source>
</evidence>